<keyword evidence="1" id="KW-1133">Transmembrane helix</keyword>
<name>A0A2U9P6E7_STRAS</name>
<gene>
    <name evidence="2" type="ORF">DMT42_25745</name>
</gene>
<protein>
    <submittedName>
        <fullName evidence="2">Uncharacterized protein</fullName>
    </submittedName>
</protein>
<sequence>MTALQNAHSNSEPPRSPRDRMKDVLIGVLMSIIVGLCAGIIHRLAAEQATLWDSVETGCAAGGWTAVFVVAALVYVWHGR</sequence>
<evidence type="ECO:0000313" key="3">
    <source>
        <dbReference type="Proteomes" id="UP000247634"/>
    </source>
</evidence>
<organism evidence="2 3">
    <name type="scientific">Streptomyces actuosus</name>
    <dbReference type="NCBI Taxonomy" id="1885"/>
    <lineage>
        <taxon>Bacteria</taxon>
        <taxon>Bacillati</taxon>
        <taxon>Actinomycetota</taxon>
        <taxon>Actinomycetes</taxon>
        <taxon>Kitasatosporales</taxon>
        <taxon>Streptomycetaceae</taxon>
        <taxon>Streptomyces</taxon>
    </lineage>
</organism>
<dbReference type="Proteomes" id="UP000247634">
    <property type="component" value="Chromosome"/>
</dbReference>
<proteinExistence type="predicted"/>
<reference evidence="2 3" key="1">
    <citation type="submission" date="2018-06" db="EMBL/GenBank/DDBJ databases">
        <title>The complete genome sequence of a nosiheptide producer Streptomyces actuosus ATCC 25421: deducing the ability of producing a new class III lantibiotics.</title>
        <authorList>
            <person name="Liu W."/>
            <person name="Sun F."/>
            <person name="Hu Y."/>
        </authorList>
    </citation>
    <scope>NUCLEOTIDE SEQUENCE [LARGE SCALE GENOMIC DNA]</scope>
    <source>
        <strain evidence="2 3">ATCC 25421</strain>
    </source>
</reference>
<feature type="transmembrane region" description="Helical" evidence="1">
    <location>
        <begin position="24"/>
        <end position="41"/>
    </location>
</feature>
<evidence type="ECO:0000256" key="1">
    <source>
        <dbReference type="SAM" id="Phobius"/>
    </source>
</evidence>
<dbReference type="EMBL" id="CP029788">
    <property type="protein sequence ID" value="AWT45350.1"/>
    <property type="molecule type" value="Genomic_DNA"/>
</dbReference>
<evidence type="ECO:0000313" key="2">
    <source>
        <dbReference type="EMBL" id="AWT45350.1"/>
    </source>
</evidence>
<feature type="transmembrane region" description="Helical" evidence="1">
    <location>
        <begin position="61"/>
        <end position="78"/>
    </location>
</feature>
<keyword evidence="3" id="KW-1185">Reference proteome</keyword>
<keyword evidence="1" id="KW-0812">Transmembrane</keyword>
<keyword evidence="1" id="KW-0472">Membrane</keyword>
<dbReference type="RefSeq" id="WP_110630320.1">
    <property type="nucleotide sequence ID" value="NZ_CP029788.1"/>
</dbReference>
<dbReference type="KEGG" id="sact:DMT42_25745"/>
<dbReference type="AlphaFoldDB" id="A0A2U9P6E7"/>
<accession>A0A2U9P6E7</accession>